<comment type="subcellular location">
    <subcellularLocation>
        <location evidence="1">Cell inner membrane</location>
        <topology evidence="1">Multi-pass membrane protein</topology>
    </subcellularLocation>
</comment>
<keyword evidence="4" id="KW-0812">Transmembrane</keyword>
<evidence type="ECO:0000256" key="2">
    <source>
        <dbReference type="ARBA" id="ARBA00022475"/>
    </source>
</evidence>
<dbReference type="AlphaFoldDB" id="A0A3S4EZ11"/>
<dbReference type="PROSITE" id="PS51257">
    <property type="entry name" value="PROKAR_LIPOPROTEIN"/>
    <property type="match status" value="1"/>
</dbReference>
<dbReference type="Proteomes" id="UP000273655">
    <property type="component" value="Chromosome 1"/>
</dbReference>
<dbReference type="SUPFAM" id="SSF103473">
    <property type="entry name" value="MFS general substrate transporter"/>
    <property type="match status" value="1"/>
</dbReference>
<keyword evidence="3" id="KW-0997">Cell inner membrane</keyword>
<feature type="transmembrane region" description="Helical" evidence="4">
    <location>
        <begin position="20"/>
        <end position="38"/>
    </location>
</feature>
<dbReference type="Gene3D" id="1.20.1250.20">
    <property type="entry name" value="MFS general substrate transporter like domains"/>
    <property type="match status" value="1"/>
</dbReference>
<feature type="transmembrane region" description="Helical" evidence="4">
    <location>
        <begin position="58"/>
        <end position="79"/>
    </location>
</feature>
<keyword evidence="2" id="KW-1003">Cell membrane</keyword>
<gene>
    <name evidence="5" type="primary">fucP_1</name>
    <name evidence="5" type="ORF">NCTC8271_00070</name>
</gene>
<dbReference type="PANTHER" id="PTHR43702">
    <property type="entry name" value="L-FUCOSE-PROTON SYMPORTER"/>
    <property type="match status" value="1"/>
</dbReference>
<reference evidence="5 6" key="1">
    <citation type="submission" date="2018-12" db="EMBL/GenBank/DDBJ databases">
        <authorList>
            <consortium name="Pathogen Informatics"/>
        </authorList>
    </citation>
    <scope>NUCLEOTIDE SEQUENCE [LARGE SCALE GENOMIC DNA]</scope>
    <source>
        <strain evidence="5 6">NCTC8271</strain>
    </source>
</reference>
<keyword evidence="4" id="KW-0472">Membrane</keyword>
<dbReference type="EMBL" id="LR134148">
    <property type="protein sequence ID" value="VEA29897.1"/>
    <property type="molecule type" value="Genomic_DNA"/>
</dbReference>
<proteinExistence type="predicted"/>
<dbReference type="InterPro" id="IPR050375">
    <property type="entry name" value="MFS_TsgA-like"/>
</dbReference>
<evidence type="ECO:0000256" key="3">
    <source>
        <dbReference type="ARBA" id="ARBA00022519"/>
    </source>
</evidence>
<evidence type="ECO:0000256" key="1">
    <source>
        <dbReference type="ARBA" id="ARBA00004429"/>
    </source>
</evidence>
<keyword evidence="4" id="KW-1133">Transmembrane helix</keyword>
<protein>
    <submittedName>
        <fullName evidence="5">Sugar:proton symporter</fullName>
    </submittedName>
</protein>
<organism evidence="5 6">
    <name type="scientific">Salmonella enterica I</name>
    <dbReference type="NCBI Taxonomy" id="59201"/>
    <lineage>
        <taxon>Bacteria</taxon>
        <taxon>Pseudomonadati</taxon>
        <taxon>Pseudomonadota</taxon>
        <taxon>Gammaproteobacteria</taxon>
        <taxon>Enterobacterales</taxon>
        <taxon>Enterobacteriaceae</taxon>
        <taxon>Salmonella</taxon>
    </lineage>
</organism>
<dbReference type="PANTHER" id="PTHR43702:SF11">
    <property type="entry name" value="L-FUCOSE-PROTON SYMPORTER"/>
    <property type="match status" value="1"/>
</dbReference>
<accession>A0A3S4EZ11</accession>
<dbReference type="GO" id="GO:0005886">
    <property type="term" value="C:plasma membrane"/>
    <property type="evidence" value="ECO:0007669"/>
    <property type="project" value="UniProtKB-SubCell"/>
</dbReference>
<feature type="transmembrane region" description="Helical" evidence="4">
    <location>
        <begin position="86"/>
        <end position="105"/>
    </location>
</feature>
<sequence>MNDKNIVQMPDGYLNKTPLFQFILLSCLFPLWGCAAALNDILITQFKSVFSLSNFASALVQSAFYGGYFLIAIPASLVIKKTSYKVAILIGLTLYIVGCTLFFPASHMATLHHVPRGDFRHCDWPEFPGNGGEYLQFR</sequence>
<dbReference type="InterPro" id="IPR036259">
    <property type="entry name" value="MFS_trans_sf"/>
</dbReference>
<evidence type="ECO:0000313" key="6">
    <source>
        <dbReference type="Proteomes" id="UP000273655"/>
    </source>
</evidence>
<name>A0A3S4EZ11_SALET</name>
<evidence type="ECO:0000256" key="4">
    <source>
        <dbReference type="SAM" id="Phobius"/>
    </source>
</evidence>
<evidence type="ECO:0000313" key="5">
    <source>
        <dbReference type="EMBL" id="VEA29897.1"/>
    </source>
</evidence>